<dbReference type="AlphaFoldDB" id="A0A4R4UWG6"/>
<proteinExistence type="inferred from homology"/>
<feature type="transmembrane region" description="Helical" evidence="6">
    <location>
        <begin position="288"/>
        <end position="308"/>
    </location>
</feature>
<dbReference type="SUPFAM" id="SSF103481">
    <property type="entry name" value="Multidrug resistance efflux transporter EmrE"/>
    <property type="match status" value="2"/>
</dbReference>
<dbReference type="PANTHER" id="PTHR32322">
    <property type="entry name" value="INNER MEMBRANE TRANSPORTER"/>
    <property type="match status" value="1"/>
</dbReference>
<comment type="caution">
    <text evidence="8">The sequence shown here is derived from an EMBL/GenBank/DDBJ whole genome shotgun (WGS) entry which is preliminary data.</text>
</comment>
<name>A0A4R4UWG6_9PSEU</name>
<comment type="subcellular location">
    <subcellularLocation>
        <location evidence="1">Membrane</location>
        <topology evidence="1">Multi-pass membrane protein</topology>
    </subcellularLocation>
</comment>
<evidence type="ECO:0000259" key="7">
    <source>
        <dbReference type="Pfam" id="PF00892"/>
    </source>
</evidence>
<dbReference type="OrthoDB" id="154915at2"/>
<dbReference type="InterPro" id="IPR037185">
    <property type="entry name" value="EmrE-like"/>
</dbReference>
<organism evidence="8 9">
    <name type="scientific">Saccharopolyspora aridisoli</name>
    <dbReference type="NCBI Taxonomy" id="2530385"/>
    <lineage>
        <taxon>Bacteria</taxon>
        <taxon>Bacillati</taxon>
        <taxon>Actinomycetota</taxon>
        <taxon>Actinomycetes</taxon>
        <taxon>Pseudonocardiales</taxon>
        <taxon>Pseudonocardiaceae</taxon>
        <taxon>Saccharopolyspora</taxon>
    </lineage>
</organism>
<reference evidence="8 9" key="1">
    <citation type="submission" date="2019-03" db="EMBL/GenBank/DDBJ databases">
        <title>Draft genome sequences of novel Actinobacteria.</title>
        <authorList>
            <person name="Sahin N."/>
            <person name="Ay H."/>
            <person name="Saygin H."/>
        </authorList>
    </citation>
    <scope>NUCLEOTIDE SEQUENCE [LARGE SCALE GENOMIC DNA]</scope>
    <source>
        <strain evidence="8 9">16K404</strain>
    </source>
</reference>
<feature type="transmembrane region" description="Helical" evidence="6">
    <location>
        <begin position="189"/>
        <end position="207"/>
    </location>
</feature>
<dbReference type="PANTHER" id="PTHR32322:SF2">
    <property type="entry name" value="EAMA DOMAIN-CONTAINING PROTEIN"/>
    <property type="match status" value="1"/>
</dbReference>
<evidence type="ECO:0000256" key="3">
    <source>
        <dbReference type="ARBA" id="ARBA00022692"/>
    </source>
</evidence>
<dbReference type="GO" id="GO:0016020">
    <property type="term" value="C:membrane"/>
    <property type="evidence" value="ECO:0007669"/>
    <property type="project" value="UniProtKB-SubCell"/>
</dbReference>
<feature type="transmembrane region" description="Helical" evidence="6">
    <location>
        <begin position="258"/>
        <end position="281"/>
    </location>
</feature>
<feature type="transmembrane region" description="Helical" evidence="6">
    <location>
        <begin position="219"/>
        <end position="238"/>
    </location>
</feature>
<keyword evidence="4 6" id="KW-1133">Transmembrane helix</keyword>
<feature type="transmembrane region" description="Helical" evidence="6">
    <location>
        <begin position="163"/>
        <end position="183"/>
    </location>
</feature>
<feature type="transmembrane region" description="Helical" evidence="6">
    <location>
        <begin position="78"/>
        <end position="96"/>
    </location>
</feature>
<evidence type="ECO:0000256" key="5">
    <source>
        <dbReference type="ARBA" id="ARBA00023136"/>
    </source>
</evidence>
<keyword evidence="5 6" id="KW-0472">Membrane</keyword>
<accession>A0A4R4UWG6</accession>
<evidence type="ECO:0000256" key="1">
    <source>
        <dbReference type="ARBA" id="ARBA00004141"/>
    </source>
</evidence>
<keyword evidence="9" id="KW-1185">Reference proteome</keyword>
<feature type="transmembrane region" description="Helical" evidence="6">
    <location>
        <begin position="133"/>
        <end position="151"/>
    </location>
</feature>
<feature type="transmembrane region" description="Helical" evidence="6">
    <location>
        <begin position="108"/>
        <end position="127"/>
    </location>
</feature>
<dbReference type="EMBL" id="SMKV01000001">
    <property type="protein sequence ID" value="TDC96877.1"/>
    <property type="molecule type" value="Genomic_DNA"/>
</dbReference>
<comment type="similarity">
    <text evidence="2">Belongs to the EamA transporter family.</text>
</comment>
<feature type="domain" description="EamA" evidence="7">
    <location>
        <begin position="48"/>
        <end position="178"/>
    </location>
</feature>
<evidence type="ECO:0000256" key="4">
    <source>
        <dbReference type="ARBA" id="ARBA00022989"/>
    </source>
</evidence>
<protein>
    <submittedName>
        <fullName evidence="8">EamA family transporter</fullName>
    </submittedName>
</protein>
<sequence>MWAECSPSGPRERGSGALRRCGTPVPEFGPACFDVPVRSPAHDPRAVGLPVAVASAIFFGGSGPFAKPLINAGLSPLHVAWLRLAGGALLLLPVLLRHLPVLRRAPRLILGYGLFSVAGVQVCYFAAIATIPVGVALLIEFLGPVLVLGWIRFVRRAPVSRSAVIGVLLAVVGLACVVELFSGLIFNPLGLLLGLGAAACQATYFLLSDSTAEVDPFALAGFGLLVGAVVVTAIARPWEVDFALLAGRVELAGHHVPAVVAVGWVVVGTTVLAYLTGIVAVRLLSPQVAGGVAFLEPVVATLLAWVLLAEALGPPQLVGGALVLIGACVAQRAAPFDRDARAPAGPVGSPAP</sequence>
<evidence type="ECO:0000313" key="8">
    <source>
        <dbReference type="EMBL" id="TDC96877.1"/>
    </source>
</evidence>
<evidence type="ECO:0000313" key="9">
    <source>
        <dbReference type="Proteomes" id="UP000294744"/>
    </source>
</evidence>
<dbReference type="Proteomes" id="UP000294744">
    <property type="component" value="Unassembled WGS sequence"/>
</dbReference>
<evidence type="ECO:0000256" key="6">
    <source>
        <dbReference type="SAM" id="Phobius"/>
    </source>
</evidence>
<gene>
    <name evidence="8" type="ORF">E1161_01280</name>
</gene>
<dbReference type="InterPro" id="IPR000620">
    <property type="entry name" value="EamA_dom"/>
</dbReference>
<dbReference type="Pfam" id="PF00892">
    <property type="entry name" value="EamA"/>
    <property type="match status" value="2"/>
</dbReference>
<dbReference type="InterPro" id="IPR050638">
    <property type="entry name" value="AA-Vitamin_Transporters"/>
</dbReference>
<keyword evidence="3 6" id="KW-0812">Transmembrane</keyword>
<feature type="domain" description="EamA" evidence="7">
    <location>
        <begin position="189"/>
        <end position="329"/>
    </location>
</feature>
<evidence type="ECO:0000256" key="2">
    <source>
        <dbReference type="ARBA" id="ARBA00007362"/>
    </source>
</evidence>